<reference evidence="2 3" key="1">
    <citation type="submission" date="2012-02" db="EMBL/GenBank/DDBJ databases">
        <title>Whole genome shotgun sequence of Mobilicoccus pelagius NBRC 104925.</title>
        <authorList>
            <person name="Yoshida Y."/>
            <person name="Hosoyama A."/>
            <person name="Tsuchikane K."/>
            <person name="Katsumata H."/>
            <person name="Yamazaki S."/>
            <person name="Fujita N."/>
        </authorList>
    </citation>
    <scope>NUCLEOTIDE SEQUENCE [LARGE SCALE GENOMIC DNA]</scope>
    <source>
        <strain evidence="2 3">NBRC 104925</strain>
    </source>
</reference>
<dbReference type="InterPro" id="IPR011257">
    <property type="entry name" value="DNA_glycosylase"/>
</dbReference>
<dbReference type="GO" id="GO:0008725">
    <property type="term" value="F:DNA-3-methyladenine glycosylase activity"/>
    <property type="evidence" value="ECO:0007669"/>
    <property type="project" value="InterPro"/>
</dbReference>
<dbReference type="RefSeq" id="WP_009760526.1">
    <property type="nucleotide sequence ID" value="NZ_BAFE01000001.1"/>
</dbReference>
<gene>
    <name evidence="2" type="primary">tag</name>
    <name evidence="2" type="ORF">MOPEL_001_00850</name>
</gene>
<keyword evidence="3" id="KW-1185">Reference proteome</keyword>
<dbReference type="PANTHER" id="PTHR30037">
    <property type="entry name" value="DNA-3-METHYLADENINE GLYCOSYLASE 1"/>
    <property type="match status" value="1"/>
</dbReference>
<comment type="caution">
    <text evidence="2">The sequence shown here is derived from an EMBL/GenBank/DDBJ whole genome shotgun (WGS) entry which is preliminary data.</text>
</comment>
<organism evidence="2 3">
    <name type="scientific">Mobilicoccus pelagius NBRC 104925</name>
    <dbReference type="NCBI Taxonomy" id="1089455"/>
    <lineage>
        <taxon>Bacteria</taxon>
        <taxon>Bacillati</taxon>
        <taxon>Actinomycetota</taxon>
        <taxon>Actinomycetes</taxon>
        <taxon>Micrococcales</taxon>
        <taxon>Dermatophilaceae</taxon>
        <taxon>Mobilicoccus</taxon>
    </lineage>
</organism>
<feature type="region of interest" description="Disordered" evidence="1">
    <location>
        <begin position="1"/>
        <end position="29"/>
    </location>
</feature>
<accession>H5UMK7</accession>
<proteinExistence type="predicted"/>
<dbReference type="InterPro" id="IPR052891">
    <property type="entry name" value="DNA-3mA_glycosylase"/>
</dbReference>
<dbReference type="EMBL" id="BAFE01000001">
    <property type="protein sequence ID" value="GAB46965.1"/>
    <property type="molecule type" value="Genomic_DNA"/>
</dbReference>
<dbReference type="eggNOG" id="COG2818">
    <property type="taxonomic scope" value="Bacteria"/>
</dbReference>
<feature type="compositionally biased region" description="Pro residues" evidence="1">
    <location>
        <begin position="8"/>
        <end position="20"/>
    </location>
</feature>
<name>H5UMK7_9MICO</name>
<evidence type="ECO:0000313" key="3">
    <source>
        <dbReference type="Proteomes" id="UP000004367"/>
    </source>
</evidence>
<dbReference type="STRING" id="1089455.MOPEL_001_00850"/>
<evidence type="ECO:0000313" key="2">
    <source>
        <dbReference type="EMBL" id="GAB46965.1"/>
    </source>
</evidence>
<dbReference type="AlphaFoldDB" id="H5UMK7"/>
<dbReference type="Pfam" id="PF03352">
    <property type="entry name" value="Adenine_glyco"/>
    <property type="match status" value="1"/>
</dbReference>
<dbReference type="PANTHER" id="PTHR30037:SF4">
    <property type="entry name" value="DNA-3-METHYLADENINE GLYCOSYLASE I"/>
    <property type="match status" value="1"/>
</dbReference>
<dbReference type="Gene3D" id="1.10.340.30">
    <property type="entry name" value="Hypothetical protein, domain 2"/>
    <property type="match status" value="1"/>
</dbReference>
<dbReference type="Proteomes" id="UP000004367">
    <property type="component" value="Unassembled WGS sequence"/>
</dbReference>
<sequence>MLVRLDSTPPPVDAPGPPPDASREGPSAARTDLAVAETVVGPDGIRRPTWADRGEGVRAYFDDEWGRPVRTESSLLELLVLLGFAGGLTWAAVLARREALREAFAGYDADVLAEYGEDEVERLVEDERLIRNAHKIRAAITNARATRDLRVAGGLPDLVWGAVAHETGSAALELTAIPRSDARSAALAAEMREAGFARIGPVTAQSLLLASGALPVRRTGRD</sequence>
<dbReference type="SUPFAM" id="SSF48150">
    <property type="entry name" value="DNA-glycosylase"/>
    <property type="match status" value="1"/>
</dbReference>
<dbReference type="GO" id="GO:0006284">
    <property type="term" value="P:base-excision repair"/>
    <property type="evidence" value="ECO:0007669"/>
    <property type="project" value="InterPro"/>
</dbReference>
<protein>
    <submittedName>
        <fullName evidence="2">3-methyladenine-DNA glycosylase I</fullName>
    </submittedName>
</protein>
<dbReference type="InterPro" id="IPR005019">
    <property type="entry name" value="Adenine_glyco"/>
</dbReference>
<evidence type="ECO:0000256" key="1">
    <source>
        <dbReference type="SAM" id="MobiDB-lite"/>
    </source>
</evidence>